<proteinExistence type="predicted"/>
<feature type="compositionally biased region" description="Polar residues" evidence="1">
    <location>
        <begin position="49"/>
        <end position="58"/>
    </location>
</feature>
<sequence length="231" mass="25087">MMDTPVAVKPGRTAFRHNIRPRIIKNQHELSSLIPTPAARPVSRDHSATTRNNESTFRTPGGPPISSSSSSRMLKPSDAASASLFSVLDRSGWSVRVEHAVNEIIREHSARQQDTSIYGDTNRMFNATLDAVIIIANAVGGCSGGGGKVDISDEHLLWSEGFLRGVRDRYGNHPPNVRKLLGFIRHLWDDKVAKGAAGAADASQLFQQTYQENAGQLGNVTTRIPPPSPMV</sequence>
<reference evidence="2" key="1">
    <citation type="submission" date="2017-01" db="EMBL/GenBank/DDBJ databases">
        <title>A deep insight into the sialotranscriptome of adult male and female Cluex tarsalis mosquitoes.</title>
        <authorList>
            <person name="Ribeiro J.M."/>
            <person name="Moreira F."/>
            <person name="Bernard K.A."/>
            <person name="Calvo E."/>
        </authorList>
    </citation>
    <scope>NUCLEOTIDE SEQUENCE</scope>
    <source>
        <strain evidence="2">Kern County</strain>
        <tissue evidence="2">Salivary glands</tissue>
    </source>
</reference>
<organism evidence="2">
    <name type="scientific">Culex tarsalis</name>
    <name type="common">Encephalitis mosquito</name>
    <dbReference type="NCBI Taxonomy" id="7177"/>
    <lineage>
        <taxon>Eukaryota</taxon>
        <taxon>Metazoa</taxon>
        <taxon>Ecdysozoa</taxon>
        <taxon>Arthropoda</taxon>
        <taxon>Hexapoda</taxon>
        <taxon>Insecta</taxon>
        <taxon>Pterygota</taxon>
        <taxon>Neoptera</taxon>
        <taxon>Endopterygota</taxon>
        <taxon>Diptera</taxon>
        <taxon>Nematocera</taxon>
        <taxon>Culicoidea</taxon>
        <taxon>Culicidae</taxon>
        <taxon>Culicinae</taxon>
        <taxon>Culicini</taxon>
        <taxon>Culex</taxon>
        <taxon>Culex</taxon>
    </lineage>
</organism>
<evidence type="ECO:0000313" key="2">
    <source>
        <dbReference type="EMBL" id="JAV33160.1"/>
    </source>
</evidence>
<feature type="region of interest" description="Disordered" evidence="1">
    <location>
        <begin position="35"/>
        <end position="74"/>
    </location>
</feature>
<dbReference type="EMBL" id="GFDL01001885">
    <property type="protein sequence ID" value="JAV33160.1"/>
    <property type="molecule type" value="Transcribed_RNA"/>
</dbReference>
<evidence type="ECO:0000256" key="1">
    <source>
        <dbReference type="SAM" id="MobiDB-lite"/>
    </source>
</evidence>
<accession>A0A1Q3G047</accession>
<protein>
    <submittedName>
        <fullName evidence="2">Uncharacterized protein</fullName>
    </submittedName>
</protein>
<name>A0A1Q3G047_CULTA</name>
<dbReference type="AlphaFoldDB" id="A0A1Q3G047"/>